<keyword evidence="2" id="KW-1185">Reference proteome</keyword>
<dbReference type="Proteomes" id="UP000789366">
    <property type="component" value="Unassembled WGS sequence"/>
</dbReference>
<evidence type="ECO:0000313" key="1">
    <source>
        <dbReference type="EMBL" id="CAG8542882.1"/>
    </source>
</evidence>
<feature type="non-terminal residue" evidence="1">
    <location>
        <position position="1"/>
    </location>
</feature>
<evidence type="ECO:0000313" key="2">
    <source>
        <dbReference type="Proteomes" id="UP000789366"/>
    </source>
</evidence>
<reference evidence="1" key="1">
    <citation type="submission" date="2021-06" db="EMBL/GenBank/DDBJ databases">
        <authorList>
            <person name="Kallberg Y."/>
            <person name="Tangrot J."/>
            <person name="Rosling A."/>
        </authorList>
    </citation>
    <scope>NUCLEOTIDE SEQUENCE</scope>
    <source>
        <strain evidence="1">28 12/20/2015</strain>
    </source>
</reference>
<dbReference type="EMBL" id="CAJVPW010004604">
    <property type="protein sequence ID" value="CAG8542882.1"/>
    <property type="molecule type" value="Genomic_DNA"/>
</dbReference>
<protein>
    <submittedName>
        <fullName evidence="1">12090_t:CDS:1</fullName>
    </submittedName>
</protein>
<proteinExistence type="predicted"/>
<organism evidence="1 2">
    <name type="scientific">Cetraspora pellucida</name>
    <dbReference type="NCBI Taxonomy" id="1433469"/>
    <lineage>
        <taxon>Eukaryota</taxon>
        <taxon>Fungi</taxon>
        <taxon>Fungi incertae sedis</taxon>
        <taxon>Mucoromycota</taxon>
        <taxon>Glomeromycotina</taxon>
        <taxon>Glomeromycetes</taxon>
        <taxon>Diversisporales</taxon>
        <taxon>Gigasporaceae</taxon>
        <taxon>Cetraspora</taxon>
    </lineage>
</organism>
<accession>A0ACA9LQF6</accession>
<sequence length="279" mass="32605">KVESTQQFESINSILKKHLDQRILLKKLVRVVKSELDKEVQYSLLNNYYDSNLSIRLPSTYNTVFKDINSVLKEYLAPIPLSLQRAQMKQALLYQRSLTTMNKVLLQSEKAVFHIGSIYQYWFKSIPSEIPSYIMIAKGIKTYTTQSLNYIDQTQRYNVYISTIHNKVDKKIKFGNTMSVVKTSIQLNVKISESFNLKNNKLYHLVSYISYNLLEITNPEYHKPKDHPPKCYKSSIEKNNHQSLLSSSKTCNNCQEKEHNIRGCKKQKNDSVNKENNEY</sequence>
<comment type="caution">
    <text evidence="1">The sequence shown here is derived from an EMBL/GenBank/DDBJ whole genome shotgun (WGS) entry which is preliminary data.</text>
</comment>
<gene>
    <name evidence="1" type="ORF">SPELUC_LOCUS4879</name>
</gene>
<name>A0ACA9LQF6_9GLOM</name>